<evidence type="ECO:0000256" key="10">
    <source>
        <dbReference type="ARBA" id="ARBA00022692"/>
    </source>
</evidence>
<feature type="transmembrane region" description="Helical" evidence="19">
    <location>
        <begin position="7"/>
        <end position="25"/>
    </location>
</feature>
<evidence type="ECO:0000313" key="21">
    <source>
        <dbReference type="Proteomes" id="UP000239197"/>
    </source>
</evidence>
<evidence type="ECO:0000256" key="7">
    <source>
        <dbReference type="ARBA" id="ARBA00019608"/>
    </source>
</evidence>
<dbReference type="EC" id="3.6.1.26" evidence="6 19"/>
<evidence type="ECO:0000256" key="9">
    <source>
        <dbReference type="ARBA" id="ARBA00022516"/>
    </source>
</evidence>
<keyword evidence="8 19" id="KW-1003">Cell membrane</keyword>
<dbReference type="GO" id="GO:0005886">
    <property type="term" value="C:plasma membrane"/>
    <property type="evidence" value="ECO:0007669"/>
    <property type="project" value="UniProtKB-SubCell"/>
</dbReference>
<keyword evidence="15 19" id="KW-0594">Phospholipid biosynthesis</keyword>
<keyword evidence="12 19" id="KW-1133">Transmembrane helix</keyword>
<protein>
    <recommendedName>
        <fullName evidence="7 19">CDP-diacylglycerol pyrophosphatase</fullName>
        <ecNumber evidence="6 19">3.6.1.26</ecNumber>
    </recommendedName>
    <alternativeName>
        <fullName evidence="17 19">CDP-diacylglycerol phosphatidylhydrolase</fullName>
    </alternativeName>
    <alternativeName>
        <fullName evidence="18 19">CDP-diglyceride hydrolase</fullName>
    </alternativeName>
</protein>
<dbReference type="KEGG" id="rox:BV494_16155"/>
<comment type="pathway">
    <text evidence="4">Lipid metabolism.</text>
</comment>
<keyword evidence="10 19" id="KW-0812">Transmembrane</keyword>
<dbReference type="Pfam" id="PF02611">
    <property type="entry name" value="CDH"/>
    <property type="match status" value="1"/>
</dbReference>
<proteinExistence type="inferred from homology"/>
<gene>
    <name evidence="19" type="primary">cdh</name>
    <name evidence="20" type="ORF">BV494_16155</name>
</gene>
<sequence length="256" mass="28647">MRLRRLVLPVLLLLIIIAAAIWYFWPHSSNPNALWNIISQKCVPNQHSTGKPDPCAQVDEQQGFVVLKDMNGPLQYLLMPTARITGMESPALLEPETPNFFNQAWNARHFMADKYGKPIDDSNVSLAINSQYGRSQNQLHIHISCLLPQVKTTLARDGAQMGYNWQELPDKLIGHTYLARKVTPAELNEKGAFRILAQGVPDADKKMGHFGMAMVSLQNGDYLLLASERDLLKLNNASTEEIQDHNCAVLDPVPVP</sequence>
<comment type="similarity">
    <text evidence="5 19">Belongs to the Cdh family.</text>
</comment>
<dbReference type="InterPro" id="IPR003763">
    <property type="entry name" value="CDP-diacylglyc_Pase"/>
</dbReference>
<keyword evidence="21" id="KW-1185">Reference proteome</keyword>
<dbReference type="GO" id="GO:0008654">
    <property type="term" value="P:phospholipid biosynthetic process"/>
    <property type="evidence" value="ECO:0007669"/>
    <property type="project" value="UniProtKB-KW"/>
</dbReference>
<evidence type="ECO:0000256" key="14">
    <source>
        <dbReference type="ARBA" id="ARBA00023136"/>
    </source>
</evidence>
<keyword evidence="13 19" id="KW-0443">Lipid metabolism</keyword>
<keyword evidence="16 19" id="KW-1208">Phospholipid metabolism</keyword>
<dbReference type="PIRSF" id="PIRSF001273">
    <property type="entry name" value="CDH"/>
    <property type="match status" value="1"/>
</dbReference>
<dbReference type="GO" id="GO:0008715">
    <property type="term" value="F:CDP-diacylglycerol diphosphatase activity"/>
    <property type="evidence" value="ECO:0007669"/>
    <property type="project" value="UniProtKB-UniRule"/>
</dbReference>
<keyword evidence="9 19" id="KW-0444">Lipid biosynthesis</keyword>
<evidence type="ECO:0000256" key="3">
    <source>
        <dbReference type="ARBA" id="ARBA00004927"/>
    </source>
</evidence>
<evidence type="ECO:0000256" key="6">
    <source>
        <dbReference type="ARBA" id="ARBA00012375"/>
    </source>
</evidence>
<keyword evidence="11 19" id="KW-0378">Hydrolase</keyword>
<name>A0A2L1UTZ4_9GAMM</name>
<evidence type="ECO:0000256" key="1">
    <source>
        <dbReference type="ARBA" id="ARBA00001007"/>
    </source>
</evidence>
<evidence type="ECO:0000256" key="18">
    <source>
        <dbReference type="ARBA" id="ARBA00032892"/>
    </source>
</evidence>
<evidence type="ECO:0000256" key="11">
    <source>
        <dbReference type="ARBA" id="ARBA00022801"/>
    </source>
</evidence>
<evidence type="ECO:0000256" key="5">
    <source>
        <dbReference type="ARBA" id="ARBA00006435"/>
    </source>
</evidence>
<dbReference type="NCBIfam" id="NF003986">
    <property type="entry name" value="PRK05471.1-5"/>
    <property type="match status" value="1"/>
</dbReference>
<dbReference type="UniPathway" id="UPA00609">
    <property type="reaction ID" value="UER00664"/>
</dbReference>
<evidence type="ECO:0000256" key="16">
    <source>
        <dbReference type="ARBA" id="ARBA00023264"/>
    </source>
</evidence>
<comment type="subcellular location">
    <subcellularLocation>
        <location evidence="2 19">Cell membrane</location>
        <topology evidence="2 19">Single-pass membrane protein</topology>
    </subcellularLocation>
</comment>
<comment type="catalytic activity">
    <reaction evidence="1 19">
        <text>a CDP-1,2-diacyl-sn-glycerol + H2O = a 1,2-diacyl-sn-glycero-3-phosphate + CMP + 2 H(+)</text>
        <dbReference type="Rhea" id="RHEA:15221"/>
        <dbReference type="ChEBI" id="CHEBI:15377"/>
        <dbReference type="ChEBI" id="CHEBI:15378"/>
        <dbReference type="ChEBI" id="CHEBI:58332"/>
        <dbReference type="ChEBI" id="CHEBI:58608"/>
        <dbReference type="ChEBI" id="CHEBI:60377"/>
        <dbReference type="EC" id="3.6.1.26"/>
    </reaction>
</comment>
<dbReference type="HAMAP" id="MF_00319">
    <property type="entry name" value="Cdh"/>
    <property type="match status" value="1"/>
</dbReference>
<reference evidence="21" key="1">
    <citation type="submission" date="2017-01" db="EMBL/GenBank/DDBJ databases">
        <title>Genome sequence of Rouxiella sp. ERMR1:05.</title>
        <authorList>
            <person name="Kumar R."/>
            <person name="Singh D."/>
            <person name="Kumar S."/>
        </authorList>
    </citation>
    <scope>NUCLEOTIDE SEQUENCE [LARGE SCALE GENOMIC DNA]</scope>
    <source>
        <strain evidence="21">ERMR1:05</strain>
    </source>
</reference>
<evidence type="ECO:0000256" key="2">
    <source>
        <dbReference type="ARBA" id="ARBA00004162"/>
    </source>
</evidence>
<evidence type="ECO:0000256" key="12">
    <source>
        <dbReference type="ARBA" id="ARBA00022989"/>
    </source>
</evidence>
<dbReference type="OrthoDB" id="481399at2"/>
<evidence type="ECO:0000256" key="19">
    <source>
        <dbReference type="HAMAP-Rule" id="MF_00319"/>
    </source>
</evidence>
<dbReference type="InterPro" id="IPR036265">
    <property type="entry name" value="HIT-like_sf"/>
</dbReference>
<dbReference type="GO" id="GO:0046342">
    <property type="term" value="P:CDP-diacylglycerol catabolic process"/>
    <property type="evidence" value="ECO:0007669"/>
    <property type="project" value="UniProtKB-UniRule"/>
</dbReference>
<evidence type="ECO:0000256" key="17">
    <source>
        <dbReference type="ARBA" id="ARBA00032888"/>
    </source>
</evidence>
<evidence type="ECO:0000256" key="8">
    <source>
        <dbReference type="ARBA" id="ARBA00022475"/>
    </source>
</evidence>
<comment type="pathway">
    <text evidence="3 19">Phospholipid metabolism; CDP-diacylglycerol degradation; phosphatidate from CDP-diacylglycerol: step 1/1.</text>
</comment>
<evidence type="ECO:0000313" key="20">
    <source>
        <dbReference type="EMBL" id="AVF36367.1"/>
    </source>
</evidence>
<dbReference type="EMBL" id="CP019062">
    <property type="protein sequence ID" value="AVF36367.1"/>
    <property type="molecule type" value="Genomic_DNA"/>
</dbReference>
<dbReference type="Proteomes" id="UP000239197">
    <property type="component" value="Chromosome"/>
</dbReference>
<dbReference type="AlphaFoldDB" id="A0A2L1UTZ4"/>
<evidence type="ECO:0000256" key="4">
    <source>
        <dbReference type="ARBA" id="ARBA00005189"/>
    </source>
</evidence>
<evidence type="ECO:0000256" key="15">
    <source>
        <dbReference type="ARBA" id="ARBA00023209"/>
    </source>
</evidence>
<accession>A0A2L1UTZ4</accession>
<dbReference type="Gene3D" id="3.30.428.30">
    <property type="entry name" value="HIT family - CDH-like"/>
    <property type="match status" value="1"/>
</dbReference>
<dbReference type="RefSeq" id="WP_104923777.1">
    <property type="nucleotide sequence ID" value="NZ_CP019062.1"/>
</dbReference>
<dbReference type="SUPFAM" id="SSF54197">
    <property type="entry name" value="HIT-like"/>
    <property type="match status" value="1"/>
</dbReference>
<evidence type="ECO:0000256" key="13">
    <source>
        <dbReference type="ARBA" id="ARBA00023098"/>
    </source>
</evidence>
<organism evidence="20 21">
    <name type="scientific">Rahnella sikkimica</name>
    <dbReference type="NCBI Taxonomy" id="1805933"/>
    <lineage>
        <taxon>Bacteria</taxon>
        <taxon>Pseudomonadati</taxon>
        <taxon>Pseudomonadota</taxon>
        <taxon>Gammaproteobacteria</taxon>
        <taxon>Enterobacterales</taxon>
        <taxon>Yersiniaceae</taxon>
        <taxon>Rahnella</taxon>
    </lineage>
</organism>
<keyword evidence="14 19" id="KW-0472">Membrane</keyword>